<name>A0A1X6YGZ3_9RHOB</name>
<dbReference type="AlphaFoldDB" id="A0A1X6YGZ3"/>
<feature type="chain" id="PRO_5010857377" description="Periplasmic protein" evidence="1">
    <location>
        <begin position="23"/>
        <end position="125"/>
    </location>
</feature>
<feature type="signal peptide" evidence="1">
    <location>
        <begin position="1"/>
        <end position="22"/>
    </location>
</feature>
<evidence type="ECO:0000313" key="2">
    <source>
        <dbReference type="EMBL" id="SLN21423.1"/>
    </source>
</evidence>
<proteinExistence type="predicted"/>
<organism evidence="2 3">
    <name type="scientific">Roseovarius halotolerans</name>
    <dbReference type="NCBI Taxonomy" id="505353"/>
    <lineage>
        <taxon>Bacteria</taxon>
        <taxon>Pseudomonadati</taxon>
        <taxon>Pseudomonadota</taxon>
        <taxon>Alphaproteobacteria</taxon>
        <taxon>Rhodobacterales</taxon>
        <taxon>Roseobacteraceae</taxon>
        <taxon>Roseovarius</taxon>
    </lineage>
</organism>
<evidence type="ECO:0000256" key="1">
    <source>
        <dbReference type="SAM" id="SignalP"/>
    </source>
</evidence>
<evidence type="ECO:0000313" key="3">
    <source>
        <dbReference type="Proteomes" id="UP000193207"/>
    </source>
</evidence>
<sequence>MKYLAKGIILTCIAALPNFGHAASGQDKSHVPGCECTIFPFKPHPPCANKCSAKFIQEVSAMELEAKLGIDKELQSKILTFQMNANYWATMDEFFTTSDQSDLMKALENADREWLQEKLKQVFEE</sequence>
<dbReference type="Proteomes" id="UP000193207">
    <property type="component" value="Unassembled WGS sequence"/>
</dbReference>
<keyword evidence="1" id="KW-0732">Signal</keyword>
<reference evidence="2 3" key="1">
    <citation type="submission" date="2017-03" db="EMBL/GenBank/DDBJ databases">
        <authorList>
            <person name="Afonso C.L."/>
            <person name="Miller P.J."/>
            <person name="Scott M.A."/>
            <person name="Spackman E."/>
            <person name="Goraichik I."/>
            <person name="Dimitrov K.M."/>
            <person name="Suarez D.L."/>
            <person name="Swayne D.E."/>
        </authorList>
    </citation>
    <scope>NUCLEOTIDE SEQUENCE [LARGE SCALE GENOMIC DNA]</scope>
    <source>
        <strain evidence="2 3">CECT 8110</strain>
    </source>
</reference>
<evidence type="ECO:0008006" key="4">
    <source>
        <dbReference type="Google" id="ProtNLM"/>
    </source>
</evidence>
<dbReference type="EMBL" id="FWFU01000001">
    <property type="protein sequence ID" value="SLN21423.1"/>
    <property type="molecule type" value="Genomic_DNA"/>
</dbReference>
<gene>
    <name evidence="2" type="ORF">ROH8110_00767</name>
</gene>
<keyword evidence="3" id="KW-1185">Reference proteome</keyword>
<protein>
    <recommendedName>
        <fullName evidence="4">Periplasmic protein</fullName>
    </recommendedName>
</protein>
<dbReference type="RefSeq" id="WP_139837380.1">
    <property type="nucleotide sequence ID" value="NZ_FWFU01000001.1"/>
</dbReference>
<accession>A0A1X6YGZ3</accession>